<name>A0A3R7GF35_CLOSI</name>
<accession>A0A3R7GF35</accession>
<protein>
    <submittedName>
        <fullName evidence="1">Uncharacterized protein</fullName>
    </submittedName>
</protein>
<sequence length="270" mass="31147">MCHLGRARPELICYQRNVISVVNERFSWVPGAAQRPPHVGTIFEISQYIFIKETTHKVDENALTAHNRFALLLGAHQSSSAVHIQWPCQELNSGKYDMRGECVTTTPPGHAGLIRIFTYEQSRDSHWTCDHTELMSRQAQQTGHECAWVSRSTAHIHIDCRLSAEVQRKSLLFLLSFREYRFLWEFRSPFSIRSWAFRSRRSPPVFYLTPNWTDFEKYTNLQINLETSQTGDSAGFQVSLSQNQIDLQISVFLEISPIWGQVENWGTAPT</sequence>
<evidence type="ECO:0000313" key="1">
    <source>
        <dbReference type="EMBL" id="KAG5454310.1"/>
    </source>
</evidence>
<dbReference type="InParanoid" id="A0A3R7GF35"/>
<reference evidence="1 2" key="2">
    <citation type="journal article" date="2021" name="Genomics">
        <title>High-quality reference genome for Clonorchis sinensis.</title>
        <authorList>
            <person name="Young N.D."/>
            <person name="Stroehlein A.J."/>
            <person name="Kinkar L."/>
            <person name="Wang T."/>
            <person name="Sohn W.M."/>
            <person name="Chang B.C.H."/>
            <person name="Kaur P."/>
            <person name="Weisz D."/>
            <person name="Dudchenko O."/>
            <person name="Aiden E.L."/>
            <person name="Korhonen P.K."/>
            <person name="Gasser R.B."/>
        </authorList>
    </citation>
    <scope>NUCLEOTIDE SEQUENCE [LARGE SCALE GENOMIC DNA]</scope>
    <source>
        <strain evidence="1">Cs-k2</strain>
    </source>
</reference>
<dbReference type="AlphaFoldDB" id="A0A3R7GF35"/>
<comment type="caution">
    <text evidence="1">The sequence shown here is derived from an EMBL/GenBank/DDBJ whole genome shotgun (WGS) entry which is preliminary data.</text>
</comment>
<evidence type="ECO:0000313" key="2">
    <source>
        <dbReference type="Proteomes" id="UP000286415"/>
    </source>
</evidence>
<gene>
    <name evidence="1" type="ORF">CSKR_112653</name>
</gene>
<dbReference type="Proteomes" id="UP000286415">
    <property type="component" value="Unassembled WGS sequence"/>
</dbReference>
<proteinExistence type="predicted"/>
<dbReference type="EMBL" id="NIRI02000010">
    <property type="protein sequence ID" value="KAG5454310.1"/>
    <property type="molecule type" value="Genomic_DNA"/>
</dbReference>
<reference evidence="1 2" key="1">
    <citation type="journal article" date="2018" name="Biotechnol. Adv.">
        <title>Improved genomic resources and new bioinformatic workflow for the carcinogenic parasite Clonorchis sinensis: Biotechnological implications.</title>
        <authorList>
            <person name="Wang D."/>
            <person name="Korhonen P.K."/>
            <person name="Gasser R.B."/>
            <person name="Young N.D."/>
        </authorList>
    </citation>
    <scope>NUCLEOTIDE SEQUENCE [LARGE SCALE GENOMIC DNA]</scope>
    <source>
        <strain evidence="1">Cs-k2</strain>
    </source>
</reference>
<organism evidence="1 2">
    <name type="scientific">Clonorchis sinensis</name>
    <name type="common">Chinese liver fluke</name>
    <dbReference type="NCBI Taxonomy" id="79923"/>
    <lineage>
        <taxon>Eukaryota</taxon>
        <taxon>Metazoa</taxon>
        <taxon>Spiralia</taxon>
        <taxon>Lophotrochozoa</taxon>
        <taxon>Platyhelminthes</taxon>
        <taxon>Trematoda</taxon>
        <taxon>Digenea</taxon>
        <taxon>Opisthorchiida</taxon>
        <taxon>Opisthorchiata</taxon>
        <taxon>Opisthorchiidae</taxon>
        <taxon>Clonorchis</taxon>
    </lineage>
</organism>
<keyword evidence="2" id="KW-1185">Reference proteome</keyword>